<dbReference type="InterPro" id="IPR001509">
    <property type="entry name" value="Epimerase_deHydtase"/>
</dbReference>
<dbReference type="NCBIfam" id="TIGR01777">
    <property type="entry name" value="yfcH"/>
    <property type="match status" value="1"/>
</dbReference>
<dbReference type="PANTHER" id="PTHR11092">
    <property type="entry name" value="SUGAR NUCLEOTIDE EPIMERASE RELATED"/>
    <property type="match status" value="1"/>
</dbReference>
<dbReference type="PANTHER" id="PTHR11092:SF0">
    <property type="entry name" value="EPIMERASE FAMILY PROTEIN SDR39U1"/>
    <property type="match status" value="1"/>
</dbReference>
<dbReference type="Proteomes" id="UP000501812">
    <property type="component" value="Chromosome"/>
</dbReference>
<feature type="domain" description="NAD-dependent epimerase/dehydratase" evidence="2">
    <location>
        <begin position="10"/>
        <end position="216"/>
    </location>
</feature>
<comment type="similarity">
    <text evidence="1">Belongs to the NAD(P)-dependent epimerase/dehydratase family. SDR39U1 subfamily.</text>
</comment>
<dbReference type="SUPFAM" id="SSF51735">
    <property type="entry name" value="NAD(P)-binding Rossmann-fold domains"/>
    <property type="match status" value="1"/>
</dbReference>
<name>A0A858RDY8_9BACT</name>
<keyword evidence="5" id="KW-1185">Reference proteome</keyword>
<dbReference type="AlphaFoldDB" id="A0A858RDY8"/>
<dbReference type="InterPro" id="IPR010099">
    <property type="entry name" value="SDR39U1"/>
</dbReference>
<accession>A0A858RDY8</accession>
<evidence type="ECO:0000313" key="4">
    <source>
        <dbReference type="EMBL" id="QJE94831.1"/>
    </source>
</evidence>
<evidence type="ECO:0000313" key="5">
    <source>
        <dbReference type="Proteomes" id="UP000501812"/>
    </source>
</evidence>
<evidence type="ECO:0000256" key="1">
    <source>
        <dbReference type="ARBA" id="ARBA00009353"/>
    </source>
</evidence>
<evidence type="ECO:0000259" key="3">
    <source>
        <dbReference type="Pfam" id="PF08338"/>
    </source>
</evidence>
<organism evidence="4 5">
    <name type="scientific">Luteolibacter luteus</name>
    <dbReference type="NCBI Taxonomy" id="2728835"/>
    <lineage>
        <taxon>Bacteria</taxon>
        <taxon>Pseudomonadati</taxon>
        <taxon>Verrucomicrobiota</taxon>
        <taxon>Verrucomicrobiia</taxon>
        <taxon>Verrucomicrobiales</taxon>
        <taxon>Verrucomicrobiaceae</taxon>
        <taxon>Luteolibacter</taxon>
    </lineage>
</organism>
<sequence length="309" mass="33352">MSAQSVTLGIVGASGLVGRELSKQAAEAGWRVCGFSRKPHTPDDTVEEWRDWSDLPDFSGISALVNLAGDPINQKWTNRRKREFWESRIGVTIGIARGLTQLARVERPLVLVNASAIGIYSDRGEEILEESSAPGTGYLADLCRDWETAADTVAAQGIRVMKWRTGMVLAKDGDGFKSLLKPFKMGLGGKLGSGKQWMSWIHIEDLAASILHGISHGELVGPVNGVSPEPERNADFSKKLGKALDRPAIMTVPGFALRAMLADFASVVLSSQRVAPRVLEDSGFRFRYPTLELALDDLVGAKGVAPAVA</sequence>
<proteinExistence type="inferred from homology"/>
<dbReference type="KEGG" id="luo:HHL09_03240"/>
<gene>
    <name evidence="4" type="ORF">HHL09_03240</name>
</gene>
<dbReference type="Pfam" id="PF01370">
    <property type="entry name" value="Epimerase"/>
    <property type="match status" value="1"/>
</dbReference>
<dbReference type="EMBL" id="CP051774">
    <property type="protein sequence ID" value="QJE94831.1"/>
    <property type="molecule type" value="Genomic_DNA"/>
</dbReference>
<dbReference type="Gene3D" id="3.40.50.720">
    <property type="entry name" value="NAD(P)-binding Rossmann-like Domain"/>
    <property type="match status" value="1"/>
</dbReference>
<reference evidence="4 5" key="1">
    <citation type="submission" date="2020-04" db="EMBL/GenBank/DDBJ databases">
        <title>Luteolibacter sp. G-1-1-1 isolated from soil.</title>
        <authorList>
            <person name="Dahal R.H."/>
        </authorList>
    </citation>
    <scope>NUCLEOTIDE SEQUENCE [LARGE SCALE GENOMIC DNA]</scope>
    <source>
        <strain evidence="4 5">G-1-1-1</strain>
    </source>
</reference>
<feature type="domain" description="DUF1731" evidence="3">
    <location>
        <begin position="252"/>
        <end position="298"/>
    </location>
</feature>
<dbReference type="RefSeq" id="WP_169453052.1">
    <property type="nucleotide sequence ID" value="NZ_CP051774.1"/>
</dbReference>
<protein>
    <submittedName>
        <fullName evidence="4">TIGR01777 family protein</fullName>
    </submittedName>
</protein>
<dbReference type="InterPro" id="IPR013549">
    <property type="entry name" value="DUF1731"/>
</dbReference>
<dbReference type="InterPro" id="IPR036291">
    <property type="entry name" value="NAD(P)-bd_dom_sf"/>
</dbReference>
<dbReference type="Pfam" id="PF08338">
    <property type="entry name" value="DUF1731"/>
    <property type="match status" value="1"/>
</dbReference>
<evidence type="ECO:0000259" key="2">
    <source>
        <dbReference type="Pfam" id="PF01370"/>
    </source>
</evidence>